<keyword evidence="2" id="KW-0614">Plasmid</keyword>
<evidence type="ECO:0000313" key="2">
    <source>
        <dbReference type="EMBL" id="ACV37784.1"/>
    </source>
</evidence>
<dbReference type="AlphaFoldDB" id="C7RVX4"/>
<dbReference type="InterPro" id="IPR021647">
    <property type="entry name" value="CusF_Ec"/>
</dbReference>
<dbReference type="Gene3D" id="2.40.50.320">
    <property type="entry name" value="Copper binding periplasmic protein CusF"/>
    <property type="match status" value="1"/>
</dbReference>
<dbReference type="Pfam" id="PF11604">
    <property type="entry name" value="CusF_Ec"/>
    <property type="match status" value="1"/>
</dbReference>
<gene>
    <name evidence="2" type="ordered locus">CAP2UW1_4657</name>
</gene>
<reference evidence="2" key="1">
    <citation type="submission" date="2009-08" db="EMBL/GenBank/DDBJ databases">
        <authorList>
            <consortium name="US DOE Joint Genome Institute"/>
            <person name="Lucas S."/>
            <person name="Copeland A."/>
            <person name="Lapidus A."/>
            <person name="Glavina del Rio T."/>
            <person name="Dalin E."/>
            <person name="Tice H."/>
            <person name="Bruce D."/>
            <person name="Barry K."/>
            <person name="Pitluck S."/>
            <person name="Lowry S."/>
            <person name="Larimer F."/>
            <person name="Land M."/>
            <person name="Hauser L."/>
            <person name="Kyrpides N."/>
            <person name="Ivanova N."/>
            <person name="McMahon K.D."/>
            <person name="Hugenholtz P."/>
        </authorList>
    </citation>
    <scope>NUCLEOTIDE SEQUENCE</scope>
    <source>
        <strain evidence="2">UW-1</strain>
        <plasmid evidence="2">pAph01</plasmid>
    </source>
</reference>
<keyword evidence="1" id="KW-0732">Signal</keyword>
<dbReference type="OrthoDB" id="9180744at2"/>
<feature type="chain" id="PRO_5002983860" evidence="1">
    <location>
        <begin position="23"/>
        <end position="114"/>
    </location>
</feature>
<protein>
    <submittedName>
        <fullName evidence="2">Uncharacterized protein</fullName>
    </submittedName>
</protein>
<evidence type="ECO:0000256" key="1">
    <source>
        <dbReference type="SAM" id="SignalP"/>
    </source>
</evidence>
<name>C7RVX4_ACCRE</name>
<proteinExistence type="predicted"/>
<reference evidence="2" key="2">
    <citation type="submission" date="2009-09" db="EMBL/GenBank/DDBJ databases">
        <title>Complete sequence of plasmid1 of Candidatus Accumulibacter phosphatis clade IIA str. UW-1.</title>
        <authorList>
            <consortium name="US DOE Joint Genome Institute"/>
            <person name="Martin H.G."/>
            <person name="Ivanova N."/>
            <person name="Kunin V."/>
            <person name="Warnecke F."/>
            <person name="Barry K."/>
            <person name="He S."/>
            <person name="Salamov A."/>
            <person name="Szeto E."/>
            <person name="Dalin E."/>
            <person name="Pangilinan J.L."/>
            <person name="Lapidus A."/>
            <person name="Lowry S."/>
            <person name="Kyrpides N.C."/>
            <person name="McMahon K.D."/>
            <person name="Hugenholtz P."/>
        </authorList>
    </citation>
    <scope>NUCLEOTIDE SEQUENCE [LARGE SCALE GENOMIC DNA]</scope>
    <source>
        <strain evidence="2">UW-1</strain>
        <plasmid evidence="2">pAph01</plasmid>
        <plasmid>UW-1</plasmid>
    </source>
</reference>
<dbReference type="InterPro" id="IPR042230">
    <property type="entry name" value="CusF_sf"/>
</dbReference>
<dbReference type="HOGENOM" id="CLU_140852_0_1_4"/>
<geneLocation type="plasmid" evidence="2">
    <name>pAph01</name>
</geneLocation>
<sequence length="114" mass="11838">MKTLITASLMAIASLGAVSVQAAGNHAGHAMAAPAAASAEMQMVDGQVKKVDKAAGKVTLSHGPLTNLNMPAMTMVFKVSNAAWLDQMKSGDKIRFMADTVKGAITVVHFEPTK</sequence>
<organism evidence="2">
    <name type="scientific">Accumulibacter regalis</name>
    <dbReference type="NCBI Taxonomy" id="522306"/>
    <lineage>
        <taxon>Bacteria</taxon>
        <taxon>Pseudomonadati</taxon>
        <taxon>Pseudomonadota</taxon>
        <taxon>Betaproteobacteria</taxon>
        <taxon>Candidatus Accumulibacter</taxon>
    </lineage>
</organism>
<feature type="signal peptide" evidence="1">
    <location>
        <begin position="1"/>
        <end position="22"/>
    </location>
</feature>
<accession>C7RVX4</accession>
<dbReference type="KEGG" id="app:CAP2UW1_4657"/>
<dbReference type="EMBL" id="CP001716">
    <property type="protein sequence ID" value="ACV37784.1"/>
    <property type="molecule type" value="Genomic_DNA"/>
</dbReference>